<evidence type="ECO:0000313" key="7">
    <source>
        <dbReference type="Proteomes" id="UP000254134"/>
    </source>
</evidence>
<dbReference type="GO" id="GO:0003677">
    <property type="term" value="F:DNA binding"/>
    <property type="evidence" value="ECO:0007669"/>
    <property type="project" value="UniProtKB-KW"/>
</dbReference>
<name>A0A7M2YW32_9ACTN</name>
<evidence type="ECO:0000259" key="5">
    <source>
        <dbReference type="PROSITE" id="PS50043"/>
    </source>
</evidence>
<feature type="region of interest" description="Disordered" evidence="4">
    <location>
        <begin position="849"/>
        <end position="875"/>
    </location>
</feature>
<protein>
    <submittedName>
        <fullName evidence="6">LuxR-type regulatory protein</fullName>
    </submittedName>
</protein>
<dbReference type="Pfam" id="PF00196">
    <property type="entry name" value="GerE"/>
    <property type="match status" value="1"/>
</dbReference>
<dbReference type="Gene3D" id="1.10.10.10">
    <property type="entry name" value="Winged helix-like DNA-binding domain superfamily/Winged helix DNA-binding domain"/>
    <property type="match status" value="1"/>
</dbReference>
<dbReference type="AlphaFoldDB" id="A0A7M2YW32"/>
<feature type="compositionally biased region" description="Low complexity" evidence="4">
    <location>
        <begin position="852"/>
        <end position="869"/>
    </location>
</feature>
<comment type="caution">
    <text evidence="6">The sequence shown here is derived from an EMBL/GenBank/DDBJ whole genome shotgun (WGS) entry which is preliminary data.</text>
</comment>
<keyword evidence="7" id="KW-1185">Reference proteome</keyword>
<keyword evidence="3" id="KW-0804">Transcription</keyword>
<evidence type="ECO:0000256" key="3">
    <source>
        <dbReference type="ARBA" id="ARBA00023163"/>
    </source>
</evidence>
<evidence type="ECO:0000313" key="6">
    <source>
        <dbReference type="EMBL" id="RDI74343.1"/>
    </source>
</evidence>
<dbReference type="PANTHER" id="PTHR44688:SF16">
    <property type="entry name" value="DNA-BINDING TRANSCRIPTIONAL ACTIVATOR DEVR_DOSR"/>
    <property type="match status" value="1"/>
</dbReference>
<dbReference type="InterPro" id="IPR036388">
    <property type="entry name" value="WH-like_DNA-bd_sf"/>
</dbReference>
<gene>
    <name evidence="6" type="ORF">Gocc_1919</name>
</gene>
<dbReference type="SUPFAM" id="SSF52540">
    <property type="entry name" value="P-loop containing nucleoside triphosphate hydrolases"/>
    <property type="match status" value="1"/>
</dbReference>
<dbReference type="PRINTS" id="PR00038">
    <property type="entry name" value="HTHLUXR"/>
</dbReference>
<evidence type="ECO:0000256" key="4">
    <source>
        <dbReference type="SAM" id="MobiDB-lite"/>
    </source>
</evidence>
<keyword evidence="2" id="KW-0238">DNA-binding</keyword>
<dbReference type="Proteomes" id="UP000254134">
    <property type="component" value="Unassembled WGS sequence"/>
</dbReference>
<dbReference type="SUPFAM" id="SSF46894">
    <property type="entry name" value="C-terminal effector domain of the bipartite response regulators"/>
    <property type="match status" value="1"/>
</dbReference>
<reference evidence="7" key="2">
    <citation type="journal article" date="2019" name="MicrobiologyOpen">
        <title>High-quality draft genome sequence of Gaiella occulta isolated from a 150 meter deep mineral water borehole and comparison with the genome sequences of other deep-branching lineages of the phylum Actinobacteria.</title>
        <authorList>
            <person name="Severino R."/>
            <person name="Froufe H.J.C."/>
            <person name="Barroso C."/>
            <person name="Albuquerque L."/>
            <person name="Lobo-da-Cunha A."/>
            <person name="da Costa M.S."/>
            <person name="Egas C."/>
        </authorList>
    </citation>
    <scope>NUCLEOTIDE SEQUENCE [LARGE SCALE GENOMIC DNA]</scope>
    <source>
        <strain evidence="7">F2-233</strain>
    </source>
</reference>
<dbReference type="InterPro" id="IPR016032">
    <property type="entry name" value="Sig_transdc_resp-reg_C-effctor"/>
</dbReference>
<dbReference type="GO" id="GO:0006355">
    <property type="term" value="P:regulation of DNA-templated transcription"/>
    <property type="evidence" value="ECO:0007669"/>
    <property type="project" value="InterPro"/>
</dbReference>
<organism evidence="6 7">
    <name type="scientific">Gaiella occulta</name>
    <dbReference type="NCBI Taxonomy" id="1002870"/>
    <lineage>
        <taxon>Bacteria</taxon>
        <taxon>Bacillati</taxon>
        <taxon>Actinomycetota</taxon>
        <taxon>Thermoleophilia</taxon>
        <taxon>Gaiellales</taxon>
        <taxon>Gaiellaceae</taxon>
        <taxon>Gaiella</taxon>
    </lineage>
</organism>
<evidence type="ECO:0000256" key="1">
    <source>
        <dbReference type="ARBA" id="ARBA00023015"/>
    </source>
</evidence>
<dbReference type="InterPro" id="IPR027417">
    <property type="entry name" value="P-loop_NTPase"/>
</dbReference>
<proteinExistence type="predicted"/>
<dbReference type="EMBL" id="QQZY01000004">
    <property type="protein sequence ID" value="RDI74343.1"/>
    <property type="molecule type" value="Genomic_DNA"/>
</dbReference>
<dbReference type="OrthoDB" id="4309410at2"/>
<dbReference type="PROSITE" id="PS00622">
    <property type="entry name" value="HTH_LUXR_1"/>
    <property type="match status" value="1"/>
</dbReference>
<reference evidence="6 7" key="1">
    <citation type="submission" date="2018-07" db="EMBL/GenBank/DDBJ databases">
        <title>High-quality-draft genome sequence of Gaiella occulta.</title>
        <authorList>
            <person name="Severino R."/>
            <person name="Froufe H.J.C."/>
            <person name="Rainey F.A."/>
            <person name="Barroso C."/>
            <person name="Albuquerque L."/>
            <person name="Lobo-Da-Cunha A."/>
            <person name="Da Costa M.S."/>
            <person name="Egas C."/>
        </authorList>
    </citation>
    <scope>NUCLEOTIDE SEQUENCE [LARGE SCALE GENOMIC DNA]</scope>
    <source>
        <strain evidence="6 7">F2-233</strain>
    </source>
</reference>
<dbReference type="RefSeq" id="WP_114796343.1">
    <property type="nucleotide sequence ID" value="NZ_QQZY01000004.1"/>
</dbReference>
<dbReference type="SMART" id="SM00421">
    <property type="entry name" value="HTH_LUXR"/>
    <property type="match status" value="1"/>
</dbReference>
<dbReference type="PROSITE" id="PS50043">
    <property type="entry name" value="HTH_LUXR_2"/>
    <property type="match status" value="1"/>
</dbReference>
<evidence type="ECO:0000256" key="2">
    <source>
        <dbReference type="ARBA" id="ARBA00023125"/>
    </source>
</evidence>
<feature type="domain" description="HTH luxR-type" evidence="5">
    <location>
        <begin position="782"/>
        <end position="847"/>
    </location>
</feature>
<keyword evidence="1" id="KW-0805">Transcription regulation</keyword>
<sequence>MAEPTVKPTIRRRRIIERPRLIRALDRSQARVRMLVAAAGYGKTTLAEQWAAQPGRRVSWVRARRATADVAVLAREMAGAGAEILPGCDRRLRERLNATNDPAEELSVLVDLLSEDLAGWPGDAWMVIDDYHHVRESSTSEAFVEAVVLRSPLQVLISTRDRPRWVSTRSVLYGDVLEIGQSALAMSEEEVDDLLAGAQERLSPGLLALAGGWPAVIGLASLTTSSPAEPVIELELPDQLYEFFADEIYRGLEPDLRLGLGLLATAPSLDRELAEELLGAERAQRVCTEALTLGVLEERGGKLEFHPLAAAFLEERARREATKDLSAVINLCLGVYRRRREWDAAFDLVERHRIDAELEVLFNDALDELLNGARLATIERWIDRAERRRLVSPIVEIAKSELALRHGRHMSAQAFAEVALSMLAKNEANRFRALVVAARSAHSGSREEVALSYYRLAEEAALNPRSVHEALWGQLMCATALELDEAHELMRTLEETLTTRGPYELVRMADKRLGLGFRFGSVQHLSAARRVAELVDHVDDPFVRCSFRCAFAYALNLGAFYDEAAQQTGLLLNDATEFRVDLALPYAHLMSAMASTGHRDYAAAHASLDVAVAESRRCNDEFGVQSVYAARVRTLLQEGRSSEACATEPPSLEESLRSMRGEVLASRGLALASIGRLEKARTLAREAVGSTNAVEARVLAVAIDAVCSVNGRDPQMHEHVENMIDVGFEAGAVDLVVGTYRASVDVLSVALSSPSVRERTVFIVGRARDEQLLEFLMSGSASLDPKEFLSKREREVYDLVCEGMSNSEIARRLFISESTVKVHVHHVFDKLGIRSRTALAMNAARDRWRHATPTATSGSPLGSTSSSDSNRSIAE</sequence>
<dbReference type="Gene3D" id="3.40.50.300">
    <property type="entry name" value="P-loop containing nucleotide triphosphate hydrolases"/>
    <property type="match status" value="1"/>
</dbReference>
<dbReference type="CDD" id="cd06170">
    <property type="entry name" value="LuxR_C_like"/>
    <property type="match status" value="1"/>
</dbReference>
<accession>A0A7M2YW32</accession>
<dbReference type="PANTHER" id="PTHR44688">
    <property type="entry name" value="DNA-BINDING TRANSCRIPTIONAL ACTIVATOR DEVR_DOSR"/>
    <property type="match status" value="1"/>
</dbReference>
<dbReference type="Pfam" id="PF25873">
    <property type="entry name" value="WHD_MalT"/>
    <property type="match status" value="1"/>
</dbReference>
<dbReference type="InterPro" id="IPR000792">
    <property type="entry name" value="Tscrpt_reg_LuxR_C"/>
</dbReference>
<dbReference type="InterPro" id="IPR059106">
    <property type="entry name" value="WHD_MalT"/>
</dbReference>